<protein>
    <submittedName>
        <fullName evidence="2">Uncharacterized protein</fullName>
    </submittedName>
</protein>
<gene>
    <name evidence="2" type="ORF">NQU55_11795</name>
</gene>
<evidence type="ECO:0000313" key="2">
    <source>
        <dbReference type="EMBL" id="MCQ8770458.1"/>
    </source>
</evidence>
<keyword evidence="1" id="KW-1133">Transmembrane helix</keyword>
<dbReference type="EMBL" id="JANIID010000008">
    <property type="protein sequence ID" value="MCQ8770458.1"/>
    <property type="molecule type" value="Genomic_DNA"/>
</dbReference>
<organism evidence="2 3">
    <name type="scientific">Streptomyces telluris</name>
    <dbReference type="NCBI Taxonomy" id="2720021"/>
    <lineage>
        <taxon>Bacteria</taxon>
        <taxon>Bacillati</taxon>
        <taxon>Actinomycetota</taxon>
        <taxon>Actinomycetes</taxon>
        <taxon>Kitasatosporales</taxon>
        <taxon>Streptomycetaceae</taxon>
        <taxon>Streptomyces</taxon>
    </lineage>
</organism>
<sequence length="89" mass="9341">MTSSVRAPRRAVTPGQLVALGLLLAAIAALATWHDGSLFWAGSLVGIAGVAGYFVQFDTPRGPLQWLLAALGFCMTFMFGVQFLIGALS</sequence>
<feature type="transmembrane region" description="Helical" evidence="1">
    <location>
        <begin position="67"/>
        <end position="88"/>
    </location>
</feature>
<proteinExistence type="predicted"/>
<feature type="transmembrane region" description="Helical" evidence="1">
    <location>
        <begin position="37"/>
        <end position="55"/>
    </location>
</feature>
<name>A0A9X2RL41_9ACTN</name>
<feature type="transmembrane region" description="Helical" evidence="1">
    <location>
        <begin position="12"/>
        <end position="31"/>
    </location>
</feature>
<evidence type="ECO:0000313" key="3">
    <source>
        <dbReference type="Proteomes" id="UP001142374"/>
    </source>
</evidence>
<keyword evidence="3" id="KW-1185">Reference proteome</keyword>
<keyword evidence="1" id="KW-0812">Transmembrane</keyword>
<dbReference type="Proteomes" id="UP001142374">
    <property type="component" value="Unassembled WGS sequence"/>
</dbReference>
<reference evidence="2" key="1">
    <citation type="submission" date="2022-06" db="EMBL/GenBank/DDBJ databases">
        <title>WGS of actinobacteria.</title>
        <authorList>
            <person name="Thawai C."/>
        </authorList>
    </citation>
    <scope>NUCLEOTIDE SEQUENCE</scope>
    <source>
        <strain evidence="2">AA8</strain>
    </source>
</reference>
<evidence type="ECO:0000256" key="1">
    <source>
        <dbReference type="SAM" id="Phobius"/>
    </source>
</evidence>
<dbReference type="AlphaFoldDB" id="A0A9X2RL41"/>
<accession>A0A9X2RL41</accession>
<comment type="caution">
    <text evidence="2">The sequence shown here is derived from an EMBL/GenBank/DDBJ whole genome shotgun (WGS) entry which is preliminary data.</text>
</comment>
<keyword evidence="1" id="KW-0472">Membrane</keyword>
<dbReference type="RefSeq" id="WP_168094004.1">
    <property type="nucleotide sequence ID" value="NZ_JAATER010000198.1"/>
</dbReference>